<dbReference type="HOGENOM" id="CLU_1494104_0_0_0"/>
<protein>
    <submittedName>
        <fullName evidence="2">Uncharacterized protein</fullName>
    </submittedName>
</protein>
<keyword evidence="1" id="KW-0812">Transmembrane</keyword>
<dbReference type="KEGG" id="fgi:OP10G_1522"/>
<keyword evidence="1" id="KW-0472">Membrane</keyword>
<organism evidence="2 3">
    <name type="scientific">Fimbriimonas ginsengisoli Gsoil 348</name>
    <dbReference type="NCBI Taxonomy" id="661478"/>
    <lineage>
        <taxon>Bacteria</taxon>
        <taxon>Bacillati</taxon>
        <taxon>Armatimonadota</taxon>
        <taxon>Fimbriimonadia</taxon>
        <taxon>Fimbriimonadales</taxon>
        <taxon>Fimbriimonadaceae</taxon>
        <taxon>Fimbriimonas</taxon>
    </lineage>
</organism>
<proteinExistence type="predicted"/>
<dbReference type="STRING" id="661478.OP10G_1522"/>
<dbReference type="AlphaFoldDB" id="A0A068NQ55"/>
<evidence type="ECO:0000313" key="2">
    <source>
        <dbReference type="EMBL" id="AIE84890.1"/>
    </source>
</evidence>
<evidence type="ECO:0000256" key="1">
    <source>
        <dbReference type="SAM" id="Phobius"/>
    </source>
</evidence>
<accession>A0A068NQ55</accession>
<reference evidence="2 3" key="1">
    <citation type="journal article" date="2014" name="PLoS ONE">
        <title>The first complete genome sequence of the class fimbriimonadia in the phylum armatimonadetes.</title>
        <authorList>
            <person name="Hu Z.Y."/>
            <person name="Wang Y.Z."/>
            <person name="Im W.T."/>
            <person name="Wang S.Y."/>
            <person name="Zhao G.P."/>
            <person name="Zheng H.J."/>
            <person name="Quan Z.X."/>
        </authorList>
    </citation>
    <scope>NUCLEOTIDE SEQUENCE [LARGE SCALE GENOMIC DNA]</scope>
    <source>
        <strain evidence="2">Gsoil 348</strain>
    </source>
</reference>
<sequence length="180" mass="19652">MNRMSTTIDEAQRDETIADLVSRSGDGRRTFRVLVLLISGFAVLAMAIVMLRPLLWPMPLEQQASKIVLLPPDAKVAQVVPSRWEGDGKVIFSLPEPKGAGSRLKEVWTAAGHPLPASAIRHPGPWGVGIVAPMPAISGLPVASKNRLSYKMSYPPGEESVSLTYDPVRGRYIYERSSPH</sequence>
<feature type="transmembrane region" description="Helical" evidence="1">
    <location>
        <begin position="33"/>
        <end position="51"/>
    </location>
</feature>
<dbReference type="EMBL" id="CP007139">
    <property type="protein sequence ID" value="AIE84890.1"/>
    <property type="molecule type" value="Genomic_DNA"/>
</dbReference>
<dbReference type="Proteomes" id="UP000027982">
    <property type="component" value="Chromosome"/>
</dbReference>
<evidence type="ECO:0000313" key="3">
    <source>
        <dbReference type="Proteomes" id="UP000027982"/>
    </source>
</evidence>
<gene>
    <name evidence="2" type="ORF">OP10G_1522</name>
</gene>
<keyword evidence="1" id="KW-1133">Transmembrane helix</keyword>
<name>A0A068NQ55_FIMGI</name>
<keyword evidence="3" id="KW-1185">Reference proteome</keyword>